<organism evidence="1 2">
    <name type="scientific">Paractinoplanes brasiliensis</name>
    <dbReference type="NCBI Taxonomy" id="52695"/>
    <lineage>
        <taxon>Bacteria</taxon>
        <taxon>Bacillati</taxon>
        <taxon>Actinomycetota</taxon>
        <taxon>Actinomycetes</taxon>
        <taxon>Micromonosporales</taxon>
        <taxon>Micromonosporaceae</taxon>
        <taxon>Paractinoplanes</taxon>
    </lineage>
</organism>
<evidence type="ECO:0000313" key="2">
    <source>
        <dbReference type="Proteomes" id="UP000294901"/>
    </source>
</evidence>
<accession>A0A4R6JL68</accession>
<gene>
    <name evidence="1" type="ORF">C8E87_0022</name>
</gene>
<comment type="caution">
    <text evidence="1">The sequence shown here is derived from an EMBL/GenBank/DDBJ whole genome shotgun (WGS) entry which is preliminary data.</text>
</comment>
<keyword evidence="2" id="KW-1185">Reference proteome</keyword>
<dbReference type="AlphaFoldDB" id="A0A4R6JL68"/>
<proteinExistence type="predicted"/>
<protein>
    <submittedName>
        <fullName evidence="1">Uncharacterized protein</fullName>
    </submittedName>
</protein>
<reference evidence="1 2" key="1">
    <citation type="submission" date="2019-03" db="EMBL/GenBank/DDBJ databases">
        <title>Sequencing the genomes of 1000 actinobacteria strains.</title>
        <authorList>
            <person name="Klenk H.-P."/>
        </authorList>
    </citation>
    <scope>NUCLEOTIDE SEQUENCE [LARGE SCALE GENOMIC DNA]</scope>
    <source>
        <strain evidence="1 2">DSM 43805</strain>
    </source>
</reference>
<name>A0A4R6JL68_9ACTN</name>
<dbReference type="RefSeq" id="WP_133871196.1">
    <property type="nucleotide sequence ID" value="NZ_BOMD01000103.1"/>
</dbReference>
<dbReference type="OrthoDB" id="3386029at2"/>
<dbReference type="EMBL" id="SNWR01000001">
    <property type="protein sequence ID" value="TDO36452.1"/>
    <property type="molecule type" value="Genomic_DNA"/>
</dbReference>
<evidence type="ECO:0000313" key="1">
    <source>
        <dbReference type="EMBL" id="TDO36452.1"/>
    </source>
</evidence>
<sequence length="256" mass="28556">MDVDALRNGWPAAVLSGRYTFRTRRRDDLAESLADVVREVSMDALNPRTSKQLHVCVAGRPVMAVLRNPAARRTQLPPGPKLYQFDPPGPLLTLLSRDDPAVPLSHPTGAFGWLTWWAAGHRAPTAAHPGSRAARVRARTVDVLDNRLNVIIGRLQLTDGPLMRARIRIHDPAGRLLGEMRETAASSVRSWLPMNSKAGAARFTFTVDGQPVAQIRQRFRAWHYTYEFDVTRLAGRLDPRLVLACGVRQLAYHSTY</sequence>
<dbReference type="Proteomes" id="UP000294901">
    <property type="component" value="Unassembled WGS sequence"/>
</dbReference>